<protein>
    <submittedName>
        <fullName evidence="1">Uncharacterized protein</fullName>
    </submittedName>
</protein>
<name>B6WSV3_9BACT</name>
<reference evidence="1 2" key="1">
    <citation type="submission" date="2008-10" db="EMBL/GenBank/DDBJ databases">
        <title>Draft genome sequence of Desulvovibrio piger (ATCC 29098).</title>
        <authorList>
            <person name="Sudarsanam P."/>
            <person name="Ley R."/>
            <person name="Guruge J."/>
            <person name="Turnbaugh P.J."/>
            <person name="Mahowald M."/>
            <person name="Liep D."/>
            <person name="Gordon J."/>
        </authorList>
    </citation>
    <scope>NUCLEOTIDE SEQUENCE [LARGE SCALE GENOMIC DNA]</scope>
    <source>
        <strain evidence="1 2">ATCC 29098</strain>
    </source>
</reference>
<dbReference type="HOGENOM" id="CLU_2824116_0_0_7"/>
<evidence type="ECO:0000313" key="2">
    <source>
        <dbReference type="Proteomes" id="UP000003676"/>
    </source>
</evidence>
<organism evidence="1 2">
    <name type="scientific">Desulfovibrio piger ATCC 29098</name>
    <dbReference type="NCBI Taxonomy" id="411464"/>
    <lineage>
        <taxon>Bacteria</taxon>
        <taxon>Pseudomonadati</taxon>
        <taxon>Thermodesulfobacteriota</taxon>
        <taxon>Desulfovibrionia</taxon>
        <taxon>Desulfovibrionales</taxon>
        <taxon>Desulfovibrionaceae</taxon>
        <taxon>Desulfovibrio</taxon>
    </lineage>
</organism>
<dbReference type="EMBL" id="ABXU01000029">
    <property type="protein sequence ID" value="EEB33865.1"/>
    <property type="molecule type" value="Genomic_DNA"/>
</dbReference>
<accession>B6WSV3</accession>
<dbReference type="AlphaFoldDB" id="B6WSV3"/>
<evidence type="ECO:0000313" key="1">
    <source>
        <dbReference type="EMBL" id="EEB33865.1"/>
    </source>
</evidence>
<dbReference type="Proteomes" id="UP000003676">
    <property type="component" value="Unassembled WGS sequence"/>
</dbReference>
<gene>
    <name evidence="1" type="ORF">DESPIG_01155</name>
</gene>
<reference evidence="1 2" key="2">
    <citation type="submission" date="2008-10" db="EMBL/GenBank/DDBJ databases">
        <authorList>
            <person name="Fulton L."/>
            <person name="Clifton S."/>
            <person name="Fulton B."/>
            <person name="Xu J."/>
            <person name="Minx P."/>
            <person name="Pepin K.H."/>
            <person name="Johnson M."/>
            <person name="Bhonagiri V."/>
            <person name="Nash W.E."/>
            <person name="Mardis E.R."/>
            <person name="Wilson R.K."/>
        </authorList>
    </citation>
    <scope>NUCLEOTIDE SEQUENCE [LARGE SCALE GENOMIC DNA]</scope>
    <source>
        <strain evidence="1 2">ATCC 29098</strain>
    </source>
</reference>
<sequence>MIQARILRFFTMDAAEYMKQLKAAWTFFNFREHNFVRGRDSYFIFIYLKIHNIFIQILCPARNFSR</sequence>
<proteinExistence type="predicted"/>
<comment type="caution">
    <text evidence="1">The sequence shown here is derived from an EMBL/GenBank/DDBJ whole genome shotgun (WGS) entry which is preliminary data.</text>
</comment>